<dbReference type="EMBL" id="JARQWQ010000006">
    <property type="protein sequence ID" value="KAK2571303.1"/>
    <property type="molecule type" value="Genomic_DNA"/>
</dbReference>
<reference evidence="1" key="1">
    <citation type="journal article" date="2023" name="G3 (Bethesda)">
        <title>Whole genome assembly and annotation of the endangered Caribbean coral Acropora cervicornis.</title>
        <authorList>
            <person name="Selwyn J.D."/>
            <person name="Vollmer S.V."/>
        </authorList>
    </citation>
    <scope>NUCLEOTIDE SEQUENCE</scope>
    <source>
        <strain evidence="1">K2</strain>
    </source>
</reference>
<gene>
    <name evidence="1" type="ORF">P5673_003883</name>
</gene>
<reference evidence="1" key="2">
    <citation type="journal article" date="2023" name="Science">
        <title>Genomic signatures of disease resistance in endangered staghorn corals.</title>
        <authorList>
            <person name="Vollmer S.V."/>
            <person name="Selwyn J.D."/>
            <person name="Despard B.A."/>
            <person name="Roesel C.L."/>
        </authorList>
    </citation>
    <scope>NUCLEOTIDE SEQUENCE</scope>
    <source>
        <strain evidence="1">K2</strain>
    </source>
</reference>
<sequence>MNLIDSLSNQLWREAEEPFREDFKEYLITRSQKHSCGYKYLIEDDDDHEAPARIVLLEGPAYQARDPLKGYRRIELILSLVDNKFYIAGIKNGTRELFVIVKIYGRNRNNTVW</sequence>
<keyword evidence="2" id="KW-1185">Reference proteome</keyword>
<organism evidence="1 2">
    <name type="scientific">Acropora cervicornis</name>
    <name type="common">Staghorn coral</name>
    <dbReference type="NCBI Taxonomy" id="6130"/>
    <lineage>
        <taxon>Eukaryota</taxon>
        <taxon>Metazoa</taxon>
        <taxon>Cnidaria</taxon>
        <taxon>Anthozoa</taxon>
        <taxon>Hexacorallia</taxon>
        <taxon>Scleractinia</taxon>
        <taxon>Astrocoeniina</taxon>
        <taxon>Acroporidae</taxon>
        <taxon>Acropora</taxon>
    </lineage>
</organism>
<dbReference type="Proteomes" id="UP001249851">
    <property type="component" value="Unassembled WGS sequence"/>
</dbReference>
<name>A0AAD9R197_ACRCE</name>
<protein>
    <submittedName>
        <fullName evidence="1">Uncharacterized protein</fullName>
    </submittedName>
</protein>
<evidence type="ECO:0000313" key="1">
    <source>
        <dbReference type="EMBL" id="KAK2571303.1"/>
    </source>
</evidence>
<accession>A0AAD9R197</accession>
<evidence type="ECO:0000313" key="2">
    <source>
        <dbReference type="Proteomes" id="UP001249851"/>
    </source>
</evidence>
<proteinExistence type="predicted"/>
<comment type="caution">
    <text evidence="1">The sequence shown here is derived from an EMBL/GenBank/DDBJ whole genome shotgun (WGS) entry which is preliminary data.</text>
</comment>
<dbReference type="AlphaFoldDB" id="A0AAD9R197"/>